<accession>A0AC59Z9X1</accession>
<protein>
    <submittedName>
        <fullName evidence="1">Uncharacterized protein</fullName>
    </submittedName>
</protein>
<name>A0AC59Z9X1_RANTA</name>
<evidence type="ECO:0000313" key="2">
    <source>
        <dbReference type="Proteomes" id="UP001162501"/>
    </source>
</evidence>
<proteinExistence type="predicted"/>
<dbReference type="Proteomes" id="UP001162501">
    <property type="component" value="Chromosome 26"/>
</dbReference>
<dbReference type="EMBL" id="OX596110">
    <property type="protein sequence ID" value="CAN0325205.1"/>
    <property type="molecule type" value="Genomic_DNA"/>
</dbReference>
<sequence>MAGQLGDSGLEREATRPAQAAGRGASAYPQLNKLEPSPVTDETTSKIRPQLGGLALSSSLASEAWSSGNLNSVTNQLSDFGQAT</sequence>
<organism evidence="1 2">
    <name type="scientific">Rangifer tarandus platyrhynchus</name>
    <name type="common">Svalbard reindeer</name>
    <dbReference type="NCBI Taxonomy" id="3082113"/>
    <lineage>
        <taxon>Eukaryota</taxon>
        <taxon>Metazoa</taxon>
        <taxon>Chordata</taxon>
        <taxon>Craniata</taxon>
        <taxon>Vertebrata</taxon>
        <taxon>Euteleostomi</taxon>
        <taxon>Mammalia</taxon>
        <taxon>Eutheria</taxon>
        <taxon>Laurasiatheria</taxon>
        <taxon>Artiodactyla</taxon>
        <taxon>Ruminantia</taxon>
        <taxon>Pecora</taxon>
        <taxon>Cervidae</taxon>
        <taxon>Odocoileinae</taxon>
        <taxon>Rangifer</taxon>
    </lineage>
</organism>
<gene>
    <name evidence="1" type="ORF">MRATA1EN22A_LOCUS15677</name>
</gene>
<reference evidence="1" key="2">
    <citation type="submission" date="2025-03" db="EMBL/GenBank/DDBJ databases">
        <authorList>
            <consortium name="ELIXIR-Norway"/>
            <consortium name="Elixir Norway"/>
        </authorList>
    </citation>
    <scope>NUCLEOTIDE SEQUENCE</scope>
</reference>
<reference evidence="1" key="1">
    <citation type="submission" date="2023-05" db="EMBL/GenBank/DDBJ databases">
        <authorList>
            <consortium name="ELIXIR-Norway"/>
        </authorList>
    </citation>
    <scope>NUCLEOTIDE SEQUENCE</scope>
</reference>
<evidence type="ECO:0000313" key="1">
    <source>
        <dbReference type="EMBL" id="CAN0325205.1"/>
    </source>
</evidence>